<comment type="caution">
    <text evidence="1">The sequence shown here is derived from an EMBL/GenBank/DDBJ whole genome shotgun (WGS) entry which is preliminary data.</text>
</comment>
<dbReference type="Proteomes" id="UP001082899">
    <property type="component" value="Unassembled WGS sequence"/>
</dbReference>
<reference evidence="1" key="1">
    <citation type="submission" date="2022-11" db="EMBL/GenBank/DDBJ databases">
        <title>Robbsia betulipollinis sp. nov., isolated from pollen of birch (Betula pendula).</title>
        <authorList>
            <person name="Shi H."/>
            <person name="Ambika Manirajan B."/>
            <person name="Ratering S."/>
            <person name="Geissler-Plaum R."/>
            <person name="Schnell S."/>
        </authorList>
    </citation>
    <scope>NUCLEOTIDE SEQUENCE</scope>
    <source>
        <strain evidence="1">Bb-Pol-6</strain>
    </source>
</reference>
<dbReference type="RefSeq" id="WP_267849924.1">
    <property type="nucleotide sequence ID" value="NZ_JAPMXC010000021.1"/>
</dbReference>
<accession>A0ABT3ZTT4</accession>
<gene>
    <name evidence="1" type="ORF">OVY01_22765</name>
</gene>
<proteinExistence type="predicted"/>
<dbReference type="EMBL" id="JAPMXC010000021">
    <property type="protein sequence ID" value="MCY0389964.1"/>
    <property type="molecule type" value="Genomic_DNA"/>
</dbReference>
<protein>
    <submittedName>
        <fullName evidence="1">Uncharacterized protein</fullName>
    </submittedName>
</protein>
<evidence type="ECO:0000313" key="2">
    <source>
        <dbReference type="Proteomes" id="UP001082899"/>
    </source>
</evidence>
<name>A0ABT3ZTT4_9BURK</name>
<keyword evidence="2" id="KW-1185">Reference proteome</keyword>
<evidence type="ECO:0000313" key="1">
    <source>
        <dbReference type="EMBL" id="MCY0389964.1"/>
    </source>
</evidence>
<organism evidence="1 2">
    <name type="scientific">Robbsia betulipollinis</name>
    <dbReference type="NCBI Taxonomy" id="2981849"/>
    <lineage>
        <taxon>Bacteria</taxon>
        <taxon>Pseudomonadati</taxon>
        <taxon>Pseudomonadota</taxon>
        <taxon>Betaproteobacteria</taxon>
        <taxon>Burkholderiales</taxon>
        <taxon>Burkholderiaceae</taxon>
        <taxon>Robbsia</taxon>
    </lineage>
</organism>
<sequence length="48" mass="5059">MKHSVISSGNAAIAHQFARSDVEAGVGDAHGPESIALRPELRVTKPFC</sequence>